<dbReference type="OrthoDB" id="2570341at2"/>
<keyword evidence="3" id="KW-0804">Transcription</keyword>
<dbReference type="AlphaFoldDB" id="A0A243Q6S9"/>
<dbReference type="Proteomes" id="UP000194632">
    <property type="component" value="Unassembled WGS sequence"/>
</dbReference>
<dbReference type="EMBL" id="NGFO01000038">
    <property type="protein sequence ID" value="OUC76205.1"/>
    <property type="molecule type" value="Genomic_DNA"/>
</dbReference>
<evidence type="ECO:0000313" key="7">
    <source>
        <dbReference type="Proteomes" id="UP000194632"/>
    </source>
</evidence>
<keyword evidence="7" id="KW-1185">Reference proteome</keyword>
<gene>
    <name evidence="6" type="ORF">CA982_23020</name>
</gene>
<evidence type="ECO:0000256" key="3">
    <source>
        <dbReference type="ARBA" id="ARBA00023163"/>
    </source>
</evidence>
<feature type="domain" description="HTH tetR-type" evidence="5">
    <location>
        <begin position="31"/>
        <end position="91"/>
    </location>
</feature>
<dbReference type="GO" id="GO:0003677">
    <property type="term" value="F:DNA binding"/>
    <property type="evidence" value="ECO:0007669"/>
    <property type="project" value="UniProtKB-UniRule"/>
</dbReference>
<name>A0A243Q6S9_9ACTN</name>
<dbReference type="SUPFAM" id="SSF46689">
    <property type="entry name" value="Homeodomain-like"/>
    <property type="match status" value="1"/>
</dbReference>
<dbReference type="InterPro" id="IPR001647">
    <property type="entry name" value="HTH_TetR"/>
</dbReference>
<evidence type="ECO:0000256" key="4">
    <source>
        <dbReference type="PROSITE-ProRule" id="PRU00335"/>
    </source>
</evidence>
<reference evidence="6 7" key="1">
    <citation type="submission" date="2017-05" db="EMBL/GenBank/DDBJ databases">
        <title>Biotechnological potential of actinobacteria isolated from South African environments.</title>
        <authorList>
            <person name="Le Roes-Hill M."/>
            <person name="Prins A."/>
            <person name="Durrell K.A."/>
        </authorList>
    </citation>
    <scope>NUCLEOTIDE SEQUENCE [LARGE SCALE GENOMIC DNA]</scope>
    <source>
        <strain evidence="6">BS2</strain>
    </source>
</reference>
<proteinExistence type="predicted"/>
<dbReference type="InterPro" id="IPR004111">
    <property type="entry name" value="Repressor_TetR_C"/>
</dbReference>
<protein>
    <submittedName>
        <fullName evidence="6">TetR family transcriptional regulator</fullName>
    </submittedName>
</protein>
<dbReference type="GO" id="GO:0045892">
    <property type="term" value="P:negative regulation of DNA-templated transcription"/>
    <property type="evidence" value="ECO:0007669"/>
    <property type="project" value="InterPro"/>
</dbReference>
<dbReference type="PROSITE" id="PS50977">
    <property type="entry name" value="HTH_TETR_2"/>
    <property type="match status" value="1"/>
</dbReference>
<evidence type="ECO:0000256" key="2">
    <source>
        <dbReference type="ARBA" id="ARBA00023125"/>
    </source>
</evidence>
<organism evidence="6 7">
    <name type="scientific">Gordonia lacunae</name>
    <dbReference type="NCBI Taxonomy" id="417102"/>
    <lineage>
        <taxon>Bacteria</taxon>
        <taxon>Bacillati</taxon>
        <taxon>Actinomycetota</taxon>
        <taxon>Actinomycetes</taxon>
        <taxon>Mycobacteriales</taxon>
        <taxon>Gordoniaceae</taxon>
        <taxon>Gordonia</taxon>
    </lineage>
</organism>
<dbReference type="SUPFAM" id="SSF48498">
    <property type="entry name" value="Tetracyclin repressor-like, C-terminal domain"/>
    <property type="match status" value="1"/>
</dbReference>
<dbReference type="Gene3D" id="1.10.357.10">
    <property type="entry name" value="Tetracycline Repressor, domain 2"/>
    <property type="match status" value="1"/>
</dbReference>
<dbReference type="RefSeq" id="WP_086537508.1">
    <property type="nucleotide sequence ID" value="NZ_NGFO01000038.1"/>
</dbReference>
<dbReference type="InterPro" id="IPR009057">
    <property type="entry name" value="Homeodomain-like_sf"/>
</dbReference>
<feature type="DNA-binding region" description="H-T-H motif" evidence="4">
    <location>
        <begin position="54"/>
        <end position="73"/>
    </location>
</feature>
<dbReference type="InterPro" id="IPR036271">
    <property type="entry name" value="Tet_transcr_reg_TetR-rel_C_sf"/>
</dbReference>
<evidence type="ECO:0000256" key="1">
    <source>
        <dbReference type="ARBA" id="ARBA00023015"/>
    </source>
</evidence>
<accession>A0A243Q6S9</accession>
<sequence>MSTADDVRTLVRLLWRAEAGVEAPRRGPRQRVSVDDVVRTAIRRADAGGLGAVSMRALAADLGIGPMSLYTYVPTRDVLVALMVDEVAAHAPMPPSSSTVVESLAGVARALRAEYLAHPWLLEASPWRQVLGPHRLARYERQLELLEPLDISDVQRDNIISLIGAFVTGNAREAIGARVAADETGMSDAHWWEIAGPELAVVIPDGAFPLSDRVGSAVGEIHQAPGAPDDAFEFGLSRVLDGVRPLLSRRPM</sequence>
<dbReference type="Pfam" id="PF02909">
    <property type="entry name" value="TetR_C_1"/>
    <property type="match status" value="1"/>
</dbReference>
<evidence type="ECO:0000259" key="5">
    <source>
        <dbReference type="PROSITE" id="PS50977"/>
    </source>
</evidence>
<keyword evidence="2 4" id="KW-0238">DNA-binding</keyword>
<evidence type="ECO:0000313" key="6">
    <source>
        <dbReference type="EMBL" id="OUC76205.1"/>
    </source>
</evidence>
<keyword evidence="1" id="KW-0805">Transcription regulation</keyword>
<dbReference type="STRING" id="417102.CA982_23020"/>
<dbReference type="Gene3D" id="1.10.10.60">
    <property type="entry name" value="Homeodomain-like"/>
    <property type="match status" value="1"/>
</dbReference>
<comment type="caution">
    <text evidence="6">The sequence shown here is derived from an EMBL/GenBank/DDBJ whole genome shotgun (WGS) entry which is preliminary data.</text>
</comment>